<dbReference type="AlphaFoldDB" id="A0A2P6MKW5"/>
<feature type="coiled-coil region" evidence="1">
    <location>
        <begin position="7"/>
        <end position="41"/>
    </location>
</feature>
<evidence type="ECO:0008006" key="4">
    <source>
        <dbReference type="Google" id="ProtNLM"/>
    </source>
</evidence>
<proteinExistence type="predicted"/>
<dbReference type="EMBL" id="PVNS01000002">
    <property type="protein sequence ID" value="PRO66913.1"/>
    <property type="molecule type" value="Genomic_DNA"/>
</dbReference>
<evidence type="ECO:0000256" key="1">
    <source>
        <dbReference type="SAM" id="Coils"/>
    </source>
</evidence>
<sequence>MQSAFAMEQTEKSAEEWKESFDQLEMQMLRMKDNMEKISRDYDILGIEETKYGEWTILYKTEQNGCIQIMAHPCTKAFKGSWDCALQASAEDNAFHLDDIKGTPDSGLGSLCLKQFQEIAADRNTPVIKGRLSERDADHTDRLHYFYKKHSFYVRWNDDGKTGSIYWERN</sequence>
<evidence type="ECO:0000313" key="2">
    <source>
        <dbReference type="EMBL" id="PRO66913.1"/>
    </source>
</evidence>
<organism evidence="2 3">
    <name type="scientific">Alkalicoccus urumqiensis</name>
    <name type="common">Bacillus urumqiensis</name>
    <dbReference type="NCBI Taxonomy" id="1548213"/>
    <lineage>
        <taxon>Bacteria</taxon>
        <taxon>Bacillati</taxon>
        <taxon>Bacillota</taxon>
        <taxon>Bacilli</taxon>
        <taxon>Bacillales</taxon>
        <taxon>Bacillaceae</taxon>
        <taxon>Alkalicoccus</taxon>
    </lineage>
</organism>
<keyword evidence="1" id="KW-0175">Coiled coil</keyword>
<comment type="caution">
    <text evidence="2">The sequence shown here is derived from an EMBL/GenBank/DDBJ whole genome shotgun (WGS) entry which is preliminary data.</text>
</comment>
<dbReference type="Proteomes" id="UP000243650">
    <property type="component" value="Unassembled WGS sequence"/>
</dbReference>
<reference evidence="2 3" key="1">
    <citation type="submission" date="2018-03" db="EMBL/GenBank/DDBJ databases">
        <title>Bacillus urumqiensis sp. nov., a moderately haloalkaliphilic bacterium isolated from a salt lake.</title>
        <authorList>
            <person name="Zhao B."/>
            <person name="Liao Z."/>
        </authorList>
    </citation>
    <scope>NUCLEOTIDE SEQUENCE [LARGE SCALE GENOMIC DNA]</scope>
    <source>
        <strain evidence="2 3">BZ-SZ-XJ18</strain>
    </source>
</reference>
<accession>A0A2P6MKW5</accession>
<keyword evidence="3" id="KW-1185">Reference proteome</keyword>
<evidence type="ECO:0000313" key="3">
    <source>
        <dbReference type="Proteomes" id="UP000243650"/>
    </source>
</evidence>
<gene>
    <name evidence="2" type="ORF">C6I21_03040</name>
</gene>
<name>A0A2P6MKW5_ALKUR</name>
<protein>
    <recommendedName>
        <fullName evidence="4">GNAT family N-acetyltransferase</fullName>
    </recommendedName>
</protein>